<proteinExistence type="inferred from homology"/>
<dbReference type="EMBL" id="JADOEL010000017">
    <property type="protein sequence ID" value="MBF8179295.1"/>
    <property type="molecule type" value="Genomic_DNA"/>
</dbReference>
<gene>
    <name evidence="6" type="ORF">IXC47_16555</name>
</gene>
<dbReference type="Proteomes" id="UP000657372">
    <property type="component" value="Unassembled WGS sequence"/>
</dbReference>
<evidence type="ECO:0000313" key="7">
    <source>
        <dbReference type="Proteomes" id="UP000657372"/>
    </source>
</evidence>
<keyword evidence="4" id="KW-0812">Transmembrane</keyword>
<dbReference type="Pfam" id="PF00535">
    <property type="entry name" value="Glycos_transf_2"/>
    <property type="match status" value="1"/>
</dbReference>
<evidence type="ECO:0000256" key="1">
    <source>
        <dbReference type="ARBA" id="ARBA00006739"/>
    </source>
</evidence>
<feature type="transmembrane region" description="Helical" evidence="4">
    <location>
        <begin position="225"/>
        <end position="245"/>
    </location>
</feature>
<evidence type="ECO:0000256" key="2">
    <source>
        <dbReference type="ARBA" id="ARBA00022676"/>
    </source>
</evidence>
<comment type="similarity">
    <text evidence="1">Belongs to the glycosyltransferase 2 family.</text>
</comment>
<dbReference type="InterPro" id="IPR029044">
    <property type="entry name" value="Nucleotide-diphossugar_trans"/>
</dbReference>
<feature type="transmembrane region" description="Helical" evidence="4">
    <location>
        <begin position="369"/>
        <end position="395"/>
    </location>
</feature>
<name>A0ABS0EWT0_9BURK</name>
<keyword evidence="4" id="KW-0472">Membrane</keyword>
<protein>
    <submittedName>
        <fullName evidence="6">Glycosyltransferase family 2 protein</fullName>
    </submittedName>
</protein>
<keyword evidence="2" id="KW-0328">Glycosyltransferase</keyword>
<evidence type="ECO:0000259" key="5">
    <source>
        <dbReference type="Pfam" id="PF00535"/>
    </source>
</evidence>
<feature type="transmembrane region" description="Helical" evidence="4">
    <location>
        <begin position="12"/>
        <end position="34"/>
    </location>
</feature>
<sequence>MSLSALTYGIAWAIFAYFVIYHLGYFLLNILAVVRMHDAEQSKILTDLPYLHSELEPPISVLLPAHKHADTIVQATQALLHLDYSKFEVIVINDGAQDGSLEALTTAFDLHPFPEAYRVQLKTQAVKCIYRSSRYPHLRVIDKEYGGTADALNAGINASRYPLFCSLDAETQVQRDSLQYLATPFLNDHHVIASVAAARVASPGAGSPTRWAALFKIVDSLRNQLYASLGWSMLNGMLIAPAGMMLLRKEAVIAAGAYSRGARIAGMELITRMHRIMRDRQQAYRIRFIADPICWQQVPDNFSALKNDCVRSQQGVADSLAQNMGLLFARRSGSAGHLAFPFLLLFEVAGPLLECLAYVFVLGGLAVGVISWPACLAFLSVMIALGILLSASGLLLEEMAFHLYPKTGDLCTLILVAIISNFGYRQLNSLWRSMGLISWYAHRKPGELPEYIAPKRIN</sequence>
<keyword evidence="4" id="KW-1133">Transmembrane helix</keyword>
<feature type="transmembrane region" description="Helical" evidence="4">
    <location>
        <begin position="407"/>
        <end position="424"/>
    </location>
</feature>
<organism evidence="6 7">
    <name type="scientific">Herminiimonas contaminans</name>
    <dbReference type="NCBI Taxonomy" id="1111140"/>
    <lineage>
        <taxon>Bacteria</taxon>
        <taxon>Pseudomonadati</taxon>
        <taxon>Pseudomonadota</taxon>
        <taxon>Betaproteobacteria</taxon>
        <taxon>Burkholderiales</taxon>
        <taxon>Oxalobacteraceae</taxon>
        <taxon>Herminiimonas</taxon>
    </lineage>
</organism>
<keyword evidence="3" id="KW-0808">Transferase</keyword>
<dbReference type="Gene3D" id="3.90.550.10">
    <property type="entry name" value="Spore Coat Polysaccharide Biosynthesis Protein SpsA, Chain A"/>
    <property type="match status" value="1"/>
</dbReference>
<feature type="transmembrane region" description="Helical" evidence="4">
    <location>
        <begin position="338"/>
        <end position="363"/>
    </location>
</feature>
<evidence type="ECO:0000256" key="4">
    <source>
        <dbReference type="SAM" id="Phobius"/>
    </source>
</evidence>
<evidence type="ECO:0000256" key="3">
    <source>
        <dbReference type="ARBA" id="ARBA00022679"/>
    </source>
</evidence>
<reference evidence="6 7" key="1">
    <citation type="submission" date="2020-11" db="EMBL/GenBank/DDBJ databases">
        <title>WGS of Herminiimonas contaminans strain Marseille-Q4544 isolated from planarians Schmidtea mediterranea.</title>
        <authorList>
            <person name="Kangale L."/>
        </authorList>
    </citation>
    <scope>NUCLEOTIDE SEQUENCE [LARGE SCALE GENOMIC DNA]</scope>
    <source>
        <strain evidence="6 7">Marseille-Q4544</strain>
    </source>
</reference>
<dbReference type="SUPFAM" id="SSF53448">
    <property type="entry name" value="Nucleotide-diphospho-sugar transferases"/>
    <property type="match status" value="1"/>
</dbReference>
<keyword evidence="7" id="KW-1185">Reference proteome</keyword>
<comment type="caution">
    <text evidence="6">The sequence shown here is derived from an EMBL/GenBank/DDBJ whole genome shotgun (WGS) entry which is preliminary data.</text>
</comment>
<dbReference type="CDD" id="cd06423">
    <property type="entry name" value="CESA_like"/>
    <property type="match status" value="1"/>
</dbReference>
<accession>A0ABS0EWT0</accession>
<dbReference type="PANTHER" id="PTHR43630:SF1">
    <property type="entry name" value="POLY-BETA-1,6-N-ACETYL-D-GLUCOSAMINE SYNTHASE"/>
    <property type="match status" value="1"/>
</dbReference>
<dbReference type="PANTHER" id="PTHR43630">
    <property type="entry name" value="POLY-BETA-1,6-N-ACETYL-D-GLUCOSAMINE SYNTHASE"/>
    <property type="match status" value="1"/>
</dbReference>
<dbReference type="RefSeq" id="WP_195876376.1">
    <property type="nucleotide sequence ID" value="NZ_JADOEL010000017.1"/>
</dbReference>
<feature type="domain" description="Glycosyltransferase 2-like" evidence="5">
    <location>
        <begin position="60"/>
        <end position="209"/>
    </location>
</feature>
<dbReference type="InterPro" id="IPR001173">
    <property type="entry name" value="Glyco_trans_2-like"/>
</dbReference>
<evidence type="ECO:0000313" key="6">
    <source>
        <dbReference type="EMBL" id="MBF8179295.1"/>
    </source>
</evidence>